<dbReference type="PANTHER" id="PTHR34883:SF15">
    <property type="entry name" value="EXTRACELLULAR SERINE-RICH PROTEIN"/>
    <property type="match status" value="1"/>
</dbReference>
<dbReference type="InterPro" id="IPR008972">
    <property type="entry name" value="Cupredoxin"/>
</dbReference>
<protein>
    <recommendedName>
        <fullName evidence="4">Phytocyanin domain-containing protein</fullName>
    </recommendedName>
</protein>
<keyword evidence="1" id="KW-0732">Signal</keyword>
<gene>
    <name evidence="2" type="ORF">AK830_g5691</name>
</gene>
<dbReference type="Proteomes" id="UP000050424">
    <property type="component" value="Unassembled WGS sequence"/>
</dbReference>
<dbReference type="OrthoDB" id="2331100at2759"/>
<reference evidence="2 3" key="1">
    <citation type="submission" date="2015-09" db="EMBL/GenBank/DDBJ databases">
        <title>Draft genome of a European isolate of the apple canker pathogen Neonectria ditissima.</title>
        <authorList>
            <person name="Gomez-Cortecero A."/>
            <person name="Harrison R.J."/>
            <person name="Armitage A.D."/>
        </authorList>
    </citation>
    <scope>NUCLEOTIDE SEQUENCE [LARGE SCALE GENOMIC DNA]</scope>
    <source>
        <strain evidence="2 3">R09/05</strain>
    </source>
</reference>
<dbReference type="CDD" id="cd00920">
    <property type="entry name" value="Cupredoxin"/>
    <property type="match status" value="1"/>
</dbReference>
<dbReference type="AlphaFoldDB" id="A0A0N8H755"/>
<proteinExistence type="predicted"/>
<dbReference type="InterPro" id="IPR052953">
    <property type="entry name" value="Ser-rich/MCO-related"/>
</dbReference>
<keyword evidence="3" id="KW-1185">Reference proteome</keyword>
<evidence type="ECO:0008006" key="4">
    <source>
        <dbReference type="Google" id="ProtNLM"/>
    </source>
</evidence>
<dbReference type="SUPFAM" id="SSF49503">
    <property type="entry name" value="Cupredoxins"/>
    <property type="match status" value="1"/>
</dbReference>
<accession>A0A0N8H755</accession>
<feature type="signal peptide" evidence="1">
    <location>
        <begin position="1"/>
        <end position="20"/>
    </location>
</feature>
<evidence type="ECO:0000256" key="1">
    <source>
        <dbReference type="SAM" id="SignalP"/>
    </source>
</evidence>
<dbReference type="Gene3D" id="2.60.40.420">
    <property type="entry name" value="Cupredoxins - blue copper proteins"/>
    <property type="match status" value="1"/>
</dbReference>
<feature type="chain" id="PRO_5006026199" description="Phytocyanin domain-containing protein" evidence="1">
    <location>
        <begin position="21"/>
        <end position="228"/>
    </location>
</feature>
<evidence type="ECO:0000313" key="3">
    <source>
        <dbReference type="Proteomes" id="UP000050424"/>
    </source>
</evidence>
<sequence length="228" mass="23283">MHLFSLNLALVSLLAAKASAETHKVEVGKDGEVFDPETIKAAKGDVVEFHFDSKHSVVAGDFKKPCNPLSTGGFYSGSLPSGGKVSSILSSSNSSPCLLTTIPGKSYFSVTINNTEPIFFYCSVNDHCQEGMVGVINQGSSDTLSSYKSAAAKASSNVSPKAEFGGTVADKSGQSTTTITTTKASTTVTTTSTGTSTATTTSGNAADHLTGPVSGAGFFALVLAVFLG</sequence>
<name>A0A0N8H755_9HYPO</name>
<dbReference type="PANTHER" id="PTHR34883">
    <property type="entry name" value="SERINE-RICH PROTEIN, PUTATIVE-RELATED-RELATED"/>
    <property type="match status" value="1"/>
</dbReference>
<organism evidence="2 3">
    <name type="scientific">Neonectria ditissima</name>
    <dbReference type="NCBI Taxonomy" id="78410"/>
    <lineage>
        <taxon>Eukaryota</taxon>
        <taxon>Fungi</taxon>
        <taxon>Dikarya</taxon>
        <taxon>Ascomycota</taxon>
        <taxon>Pezizomycotina</taxon>
        <taxon>Sordariomycetes</taxon>
        <taxon>Hypocreomycetidae</taxon>
        <taxon>Hypocreales</taxon>
        <taxon>Nectriaceae</taxon>
        <taxon>Neonectria</taxon>
    </lineage>
</organism>
<comment type="caution">
    <text evidence="2">The sequence shown here is derived from an EMBL/GenBank/DDBJ whole genome shotgun (WGS) entry which is preliminary data.</text>
</comment>
<dbReference type="STRING" id="78410.A0A0N8H755"/>
<dbReference type="EMBL" id="LKCW01000075">
    <property type="protein sequence ID" value="KPM40828.1"/>
    <property type="molecule type" value="Genomic_DNA"/>
</dbReference>
<evidence type="ECO:0000313" key="2">
    <source>
        <dbReference type="EMBL" id="KPM40828.1"/>
    </source>
</evidence>